<organism evidence="1 2">
    <name type="scientific">Erythrobacter aureus</name>
    <dbReference type="NCBI Taxonomy" id="2182384"/>
    <lineage>
        <taxon>Bacteria</taxon>
        <taxon>Pseudomonadati</taxon>
        <taxon>Pseudomonadota</taxon>
        <taxon>Alphaproteobacteria</taxon>
        <taxon>Sphingomonadales</taxon>
        <taxon>Erythrobacteraceae</taxon>
        <taxon>Erythrobacter/Porphyrobacter group</taxon>
        <taxon>Erythrobacter</taxon>
    </lineage>
</organism>
<dbReference type="Proteomes" id="UP000254508">
    <property type="component" value="Plasmid unnamed"/>
</dbReference>
<gene>
    <name evidence="1" type="ORF">DVR09_16050</name>
</gene>
<dbReference type="AlphaFoldDB" id="A0A345YJ64"/>
<geneLocation type="plasmid" evidence="1 2">
    <name>unnamed</name>
</geneLocation>
<dbReference type="RefSeq" id="WP_115418279.1">
    <property type="nucleotide sequence ID" value="NZ_CP031358.1"/>
</dbReference>
<keyword evidence="2" id="KW-1185">Reference proteome</keyword>
<evidence type="ECO:0000313" key="2">
    <source>
        <dbReference type="Proteomes" id="UP000254508"/>
    </source>
</evidence>
<dbReference type="KEGG" id="err:DVR09_16050"/>
<sequence length="142" mass="15469">MLIGDHLAEALAGTQAIALVGDEMRDALYSRAVEWGFQLSSLDARELATFGEGHRLWGLKSRAHYLLVIENAEAVSGELEEVLLDMMFDGCHALPDNTLIAVHFASETNLSQALDDEAVPVSFLKNPEDLLPVEEKPLPLAA</sequence>
<accession>A0A345YJ64</accession>
<protein>
    <submittedName>
        <fullName evidence="1">Uncharacterized protein</fullName>
    </submittedName>
</protein>
<reference evidence="1 2" key="1">
    <citation type="submission" date="2018-07" db="EMBL/GenBank/DDBJ databases">
        <title>Genome sequence of Erythrobacter strain YH-07, an antagonistic bacterium isolated from Yellow Sea.</title>
        <authorList>
            <person name="Tang T."/>
            <person name="Liu Q."/>
            <person name="Sun X."/>
        </authorList>
    </citation>
    <scope>NUCLEOTIDE SEQUENCE [LARGE SCALE GENOMIC DNA]</scope>
    <source>
        <strain evidence="1 2">YH-07</strain>
        <plasmid evidence="1 2">unnamed</plasmid>
    </source>
</reference>
<name>A0A345YJ64_9SPHN</name>
<evidence type="ECO:0000313" key="1">
    <source>
        <dbReference type="EMBL" id="AXK43966.1"/>
    </source>
</evidence>
<dbReference type="EMBL" id="CP031358">
    <property type="protein sequence ID" value="AXK43966.1"/>
    <property type="molecule type" value="Genomic_DNA"/>
</dbReference>
<keyword evidence="1" id="KW-0614">Plasmid</keyword>
<proteinExistence type="predicted"/>